<evidence type="ECO:0000256" key="1">
    <source>
        <dbReference type="SAM" id="MobiDB-lite"/>
    </source>
</evidence>
<dbReference type="PROSITE" id="PS51257">
    <property type="entry name" value="PROKAR_LIPOPROTEIN"/>
    <property type="match status" value="1"/>
</dbReference>
<organism evidence="3 4">
    <name type="scientific">Streptomyces bangladeshensis</name>
    <dbReference type="NCBI Taxonomy" id="295352"/>
    <lineage>
        <taxon>Bacteria</taxon>
        <taxon>Bacillati</taxon>
        <taxon>Actinomycetota</taxon>
        <taxon>Actinomycetes</taxon>
        <taxon>Kitasatosporales</taxon>
        <taxon>Streptomycetaceae</taxon>
        <taxon>Streptomyces</taxon>
    </lineage>
</organism>
<feature type="signal peptide" evidence="2">
    <location>
        <begin position="1"/>
        <end position="22"/>
    </location>
</feature>
<feature type="compositionally biased region" description="Acidic residues" evidence="1">
    <location>
        <begin position="168"/>
        <end position="189"/>
    </location>
</feature>
<feature type="compositionally biased region" description="Low complexity" evidence="1">
    <location>
        <begin position="190"/>
        <end position="207"/>
    </location>
</feature>
<feature type="region of interest" description="Disordered" evidence="1">
    <location>
        <begin position="22"/>
        <end position="89"/>
    </location>
</feature>
<dbReference type="RefSeq" id="WP_346163669.1">
    <property type="nucleotide sequence ID" value="NZ_BAAAOQ010000018.1"/>
</dbReference>
<dbReference type="InterPro" id="IPR013783">
    <property type="entry name" value="Ig-like_fold"/>
</dbReference>
<accession>A0ABP5NLL5</accession>
<proteinExistence type="predicted"/>
<feature type="compositionally biased region" description="Pro residues" evidence="1">
    <location>
        <begin position="208"/>
        <end position="224"/>
    </location>
</feature>
<evidence type="ECO:0000256" key="2">
    <source>
        <dbReference type="SAM" id="SignalP"/>
    </source>
</evidence>
<keyword evidence="2" id="KW-0732">Signal</keyword>
<feature type="region of interest" description="Disordered" evidence="1">
    <location>
        <begin position="163"/>
        <end position="224"/>
    </location>
</feature>
<evidence type="ECO:0000313" key="4">
    <source>
        <dbReference type="Proteomes" id="UP001501391"/>
    </source>
</evidence>
<protein>
    <recommendedName>
        <fullName evidence="5">Lipoprotein</fullName>
    </recommendedName>
</protein>
<dbReference type="Gene3D" id="2.60.40.10">
    <property type="entry name" value="Immunoglobulins"/>
    <property type="match status" value="1"/>
</dbReference>
<evidence type="ECO:0008006" key="5">
    <source>
        <dbReference type="Google" id="ProtNLM"/>
    </source>
</evidence>
<comment type="caution">
    <text evidence="3">The sequence shown here is derived from an EMBL/GenBank/DDBJ whole genome shotgun (WGS) entry which is preliminary data.</text>
</comment>
<keyword evidence="4" id="KW-1185">Reference proteome</keyword>
<dbReference type="Proteomes" id="UP001501391">
    <property type="component" value="Unassembled WGS sequence"/>
</dbReference>
<feature type="compositionally biased region" description="Acidic residues" evidence="1">
    <location>
        <begin position="47"/>
        <end position="60"/>
    </location>
</feature>
<sequence>MTSARARRLAAAAVLAALVATAGCGDGGSDEERSPEPVETTSAETTTPEESETTEDDGETNGEIFLGSDSEEPSASAIELPRTKVGEPAQGVVEIKAPDDGTPEPLRDEQGTIDGEDVEIVQSCAGEVPPCTVVFAFTPTVAGPYTGELTVTLADGTTVTAAIHGEAVEGDPTDTETPDTESPDTETPDTETPGPTTFEPVTPEPVTTEPPTPPEDEPPAPQTT</sequence>
<dbReference type="EMBL" id="BAAAOQ010000018">
    <property type="protein sequence ID" value="GAA2200461.1"/>
    <property type="molecule type" value="Genomic_DNA"/>
</dbReference>
<reference evidence="4" key="1">
    <citation type="journal article" date="2019" name="Int. J. Syst. Evol. Microbiol.">
        <title>The Global Catalogue of Microorganisms (GCM) 10K type strain sequencing project: providing services to taxonomists for standard genome sequencing and annotation.</title>
        <authorList>
            <consortium name="The Broad Institute Genomics Platform"/>
            <consortium name="The Broad Institute Genome Sequencing Center for Infectious Disease"/>
            <person name="Wu L."/>
            <person name="Ma J."/>
        </authorList>
    </citation>
    <scope>NUCLEOTIDE SEQUENCE [LARGE SCALE GENOMIC DNA]</scope>
    <source>
        <strain evidence="4">JCM 14924</strain>
    </source>
</reference>
<feature type="compositionally biased region" description="Low complexity" evidence="1">
    <location>
        <begin position="37"/>
        <end position="46"/>
    </location>
</feature>
<feature type="chain" id="PRO_5046068034" description="Lipoprotein" evidence="2">
    <location>
        <begin position="23"/>
        <end position="224"/>
    </location>
</feature>
<gene>
    <name evidence="3" type="ORF">GCM10009787_51390</name>
</gene>
<name>A0ABP5NLL5_9ACTN</name>
<evidence type="ECO:0000313" key="3">
    <source>
        <dbReference type="EMBL" id="GAA2200461.1"/>
    </source>
</evidence>